<accession>A0A350HBT8</accession>
<evidence type="ECO:0000313" key="2">
    <source>
        <dbReference type="Proteomes" id="UP000264062"/>
    </source>
</evidence>
<dbReference type="AlphaFoldDB" id="A0A350HBT8"/>
<proteinExistence type="predicted"/>
<feature type="non-terminal residue" evidence="1">
    <location>
        <position position="145"/>
    </location>
</feature>
<organism evidence="1 2">
    <name type="scientific">candidate division WOR-3 bacterium</name>
    <dbReference type="NCBI Taxonomy" id="2052148"/>
    <lineage>
        <taxon>Bacteria</taxon>
        <taxon>Bacteria division WOR-3</taxon>
    </lineage>
</organism>
<sequence>MMPERIRRQMYGQYVNQLNPVSVGESIERMDVVIVEQLESDPMKPDERLVVKRDEAKNYITDELRNPLYETDEANNPKIAKGGAIVLPSSVSVKKINRKKMNQKMLIEIIDKVIQDDYSVSSYHPLVWRTPITGYTLKRGLRCQW</sequence>
<dbReference type="EMBL" id="DMZY01000220">
    <property type="protein sequence ID" value="HAV93004.1"/>
    <property type="molecule type" value="Genomic_DNA"/>
</dbReference>
<name>A0A350HBT8_UNCW3</name>
<dbReference type="Proteomes" id="UP000264062">
    <property type="component" value="Unassembled WGS sequence"/>
</dbReference>
<evidence type="ECO:0000313" key="1">
    <source>
        <dbReference type="EMBL" id="HAV93004.1"/>
    </source>
</evidence>
<protein>
    <submittedName>
        <fullName evidence="1">Uncharacterized protein</fullName>
    </submittedName>
</protein>
<reference evidence="1 2" key="1">
    <citation type="journal article" date="2018" name="Nat. Biotechnol.">
        <title>A standardized bacterial taxonomy based on genome phylogeny substantially revises the tree of life.</title>
        <authorList>
            <person name="Parks D.H."/>
            <person name="Chuvochina M."/>
            <person name="Waite D.W."/>
            <person name="Rinke C."/>
            <person name="Skarshewski A."/>
            <person name="Chaumeil P.A."/>
            <person name="Hugenholtz P."/>
        </authorList>
    </citation>
    <scope>NUCLEOTIDE SEQUENCE [LARGE SCALE GENOMIC DNA]</scope>
    <source>
        <strain evidence="1">UBA9956</strain>
    </source>
</reference>
<comment type="caution">
    <text evidence="1">The sequence shown here is derived from an EMBL/GenBank/DDBJ whole genome shotgun (WGS) entry which is preliminary data.</text>
</comment>
<gene>
    <name evidence="1" type="ORF">DCW38_07500</name>
</gene>